<keyword evidence="1" id="KW-0472">Membrane</keyword>
<dbReference type="HOGENOM" id="CLU_195874_0_0_9"/>
<feature type="transmembrane region" description="Helical" evidence="1">
    <location>
        <begin position="15"/>
        <end position="33"/>
    </location>
</feature>
<dbReference type="RefSeq" id="WP_015262544.1">
    <property type="nucleotide sequence ID" value="NC_019903.1"/>
</dbReference>
<proteinExistence type="predicted"/>
<evidence type="ECO:0000256" key="1">
    <source>
        <dbReference type="SAM" id="Phobius"/>
    </source>
</evidence>
<dbReference type="Proteomes" id="UP000010797">
    <property type="component" value="Chromosome"/>
</dbReference>
<keyword evidence="3" id="KW-1185">Reference proteome</keyword>
<protein>
    <submittedName>
        <fullName evidence="2">Uncharacterized protein</fullName>
    </submittedName>
</protein>
<evidence type="ECO:0000313" key="2">
    <source>
        <dbReference type="EMBL" id="AGA69564.1"/>
    </source>
</evidence>
<name>L0F6X7_DESDL</name>
<organism evidence="2 3">
    <name type="scientific">Desulfitobacterium dichloroeliminans (strain LMG P-21439 / DCA1)</name>
    <dbReference type="NCBI Taxonomy" id="871963"/>
    <lineage>
        <taxon>Bacteria</taxon>
        <taxon>Bacillati</taxon>
        <taxon>Bacillota</taxon>
        <taxon>Clostridia</taxon>
        <taxon>Eubacteriales</taxon>
        <taxon>Desulfitobacteriaceae</taxon>
        <taxon>Desulfitobacterium</taxon>
    </lineage>
</organism>
<sequence>MDISAQERKVYPLRYIWRVFIILVMLFLVKGIFQEEQPQAYISNPQVKVLMDEIEWRASQLQKAAQDLPGSIEVMLRRIFNDGMPAIEAKSV</sequence>
<reference evidence="3" key="1">
    <citation type="submission" date="2012-02" db="EMBL/GenBank/DDBJ databases">
        <title>Complete sequence of Desulfitobacterium dichloroeliminans LMG P-21439.</title>
        <authorList>
            <person name="Lucas S."/>
            <person name="Han J."/>
            <person name="Lapidus A."/>
            <person name="Cheng J.-F."/>
            <person name="Goodwin L."/>
            <person name="Pitluck S."/>
            <person name="Peters L."/>
            <person name="Ovchinnikova G."/>
            <person name="Teshima H."/>
            <person name="Detter J.C."/>
            <person name="Han C."/>
            <person name="Tapia R."/>
            <person name="Land M."/>
            <person name="Hauser L."/>
            <person name="Kyrpides N."/>
            <person name="Ivanova N."/>
            <person name="Pagani I."/>
            <person name="Kruse T."/>
            <person name="de Vos W.M."/>
            <person name="Boon N."/>
            <person name="Smidt H."/>
            <person name="Woyke T."/>
        </authorList>
    </citation>
    <scope>NUCLEOTIDE SEQUENCE [LARGE SCALE GENOMIC DNA]</scope>
    <source>
        <strain evidence="3">LMG P-21439 / DCA1</strain>
    </source>
</reference>
<keyword evidence="1" id="KW-0812">Transmembrane</keyword>
<dbReference type="EMBL" id="CP003344">
    <property type="protein sequence ID" value="AGA69564.1"/>
    <property type="molecule type" value="Genomic_DNA"/>
</dbReference>
<keyword evidence="1" id="KW-1133">Transmembrane helix</keyword>
<evidence type="ECO:0000313" key="3">
    <source>
        <dbReference type="Proteomes" id="UP000010797"/>
    </source>
</evidence>
<dbReference type="AlphaFoldDB" id="L0F6X7"/>
<accession>L0F6X7</accession>
<dbReference type="KEGG" id="ddl:Desdi_2123"/>
<gene>
    <name evidence="2" type="ordered locus">Desdi_2123</name>
</gene>